<name>A0A382IC56_9ZZZZ</name>
<gene>
    <name evidence="1" type="ORF">METZ01_LOCUS249799</name>
</gene>
<evidence type="ECO:0000313" key="1">
    <source>
        <dbReference type="EMBL" id="SVB96945.1"/>
    </source>
</evidence>
<proteinExistence type="predicted"/>
<dbReference type="AlphaFoldDB" id="A0A382IC56"/>
<dbReference type="EMBL" id="UINC01066337">
    <property type="protein sequence ID" value="SVB96945.1"/>
    <property type="molecule type" value="Genomic_DNA"/>
</dbReference>
<protein>
    <submittedName>
        <fullName evidence="1">Uncharacterized protein</fullName>
    </submittedName>
</protein>
<reference evidence="1" key="1">
    <citation type="submission" date="2018-05" db="EMBL/GenBank/DDBJ databases">
        <authorList>
            <person name="Lanie J.A."/>
            <person name="Ng W.-L."/>
            <person name="Kazmierczak K.M."/>
            <person name="Andrzejewski T.M."/>
            <person name="Davidsen T.M."/>
            <person name="Wayne K.J."/>
            <person name="Tettelin H."/>
            <person name="Glass J.I."/>
            <person name="Rusch D."/>
            <person name="Podicherti R."/>
            <person name="Tsui H.-C.T."/>
            <person name="Winkler M.E."/>
        </authorList>
    </citation>
    <scope>NUCLEOTIDE SEQUENCE</scope>
</reference>
<organism evidence="1">
    <name type="scientific">marine metagenome</name>
    <dbReference type="NCBI Taxonomy" id="408172"/>
    <lineage>
        <taxon>unclassified sequences</taxon>
        <taxon>metagenomes</taxon>
        <taxon>ecological metagenomes</taxon>
    </lineage>
</organism>
<accession>A0A382IC56</accession>
<sequence>MQGVHHLFAGVFRIVGQESVQLLHRGRQAEQVEAHAAQPTGLVGGFGKGQAALLEAAQGEVVDGVADELLGLDRGQVGPLRLNVGPVVGVLSALLYPATQGFDLGLGQAFALWRHAVLAAIGHATDHFAVVGLARSHRRPAGFPSLVGELLEIEAQLALLLVQTVALEAMLRQNGADFQIEVHAVGRRKKANACHPCVY</sequence>